<dbReference type="Proteomes" id="UP001056610">
    <property type="component" value="Chromosome"/>
</dbReference>
<keyword evidence="3" id="KW-1185">Reference proteome</keyword>
<evidence type="ECO:0000313" key="3">
    <source>
        <dbReference type="Proteomes" id="UP001056610"/>
    </source>
</evidence>
<dbReference type="Pfam" id="PF07592">
    <property type="entry name" value="DDE_Tnp_ISAZ013"/>
    <property type="match status" value="1"/>
</dbReference>
<reference evidence="2" key="1">
    <citation type="submission" date="2022-05" db="EMBL/GenBank/DDBJ databases">
        <title>A methanotrophic Mycobacterium dominates a cave microbial ecosystem.</title>
        <authorList>
            <person name="Van Spanning R.J.M."/>
            <person name="Guan Q."/>
            <person name="Melkonian C."/>
            <person name="Gallant J."/>
            <person name="Polerecky L."/>
            <person name="Flot J.-F."/>
            <person name="Brandt B.W."/>
            <person name="Braster M."/>
            <person name="Iturbe Espinoza P."/>
            <person name="Aerts J."/>
            <person name="Meima-Franke M."/>
            <person name="Piersma S.R."/>
            <person name="Bunduc C."/>
            <person name="Ummels R."/>
            <person name="Pain A."/>
            <person name="Fleming E.J."/>
            <person name="van der Wel N."/>
            <person name="Gherman V.D."/>
            <person name="Sarbu S.M."/>
            <person name="Bodelier P.L.E."/>
            <person name="Bitter W."/>
        </authorList>
    </citation>
    <scope>NUCLEOTIDE SEQUENCE</scope>
    <source>
        <strain evidence="2">Sulfur Cave</strain>
    </source>
</reference>
<dbReference type="EMBL" id="CP097320">
    <property type="protein sequence ID" value="UQX13263.1"/>
    <property type="molecule type" value="Genomic_DNA"/>
</dbReference>
<accession>A0ABY4QTP3</accession>
<dbReference type="RefSeq" id="WP_249763426.1">
    <property type="nucleotide sequence ID" value="NZ_CP097320.1"/>
</dbReference>
<feature type="compositionally biased region" description="Basic residues" evidence="1">
    <location>
        <begin position="256"/>
        <end position="268"/>
    </location>
</feature>
<feature type="region of interest" description="Disordered" evidence="1">
    <location>
        <begin position="218"/>
        <end position="290"/>
    </location>
</feature>
<sequence>MAVTAPDLLAALDALVDPVSRGDPESPLRWTTKSAAKLAAELSGVRHRVSARTVAKLLKAAGYSLQANSKTLEGDRHRDRDAQFCYLNTRVERFPAGGDPVISVDIKKKELAANYEAAGREREPAGSPRTVHVHDFADKALGKAAPYGVYGIAASTGWVNAGADAATGAFAVESIRRWWITMGAIGYPGSGKLLITADSGGSNGSRLRLWKIITARPKCSSRPAAGEAPSTPSTSTPGPRTYLPTGPGTGVEHPVAQHRRLPIQRLNHHPPAPATRTQQEGARHRAGPRS</sequence>
<proteinExistence type="predicted"/>
<gene>
    <name evidence="2" type="ORF">M5I08_21580</name>
</gene>
<protein>
    <submittedName>
        <fullName evidence="2">ISAzo13 family transposase</fullName>
    </submittedName>
</protein>
<dbReference type="InterPro" id="IPR011518">
    <property type="entry name" value="Transposase_36"/>
</dbReference>
<name>A0ABY4QTP3_9MYCO</name>
<dbReference type="NCBIfam" id="NF033519">
    <property type="entry name" value="transpos_ISAzo13"/>
    <property type="match status" value="1"/>
</dbReference>
<feature type="compositionally biased region" description="Low complexity" evidence="1">
    <location>
        <begin position="223"/>
        <end position="239"/>
    </location>
</feature>
<evidence type="ECO:0000256" key="1">
    <source>
        <dbReference type="SAM" id="MobiDB-lite"/>
    </source>
</evidence>
<organism evidence="2 3">
    <name type="scientific">Candidatus Mycobacterium methanotrophicum</name>
    <dbReference type="NCBI Taxonomy" id="2943498"/>
    <lineage>
        <taxon>Bacteria</taxon>
        <taxon>Bacillati</taxon>
        <taxon>Actinomycetota</taxon>
        <taxon>Actinomycetes</taxon>
        <taxon>Mycobacteriales</taxon>
        <taxon>Mycobacteriaceae</taxon>
        <taxon>Mycobacterium</taxon>
    </lineage>
</organism>
<evidence type="ECO:0000313" key="2">
    <source>
        <dbReference type="EMBL" id="UQX13263.1"/>
    </source>
</evidence>